<organism evidence="2 3">
    <name type="scientific">Aulographum hederae CBS 113979</name>
    <dbReference type="NCBI Taxonomy" id="1176131"/>
    <lineage>
        <taxon>Eukaryota</taxon>
        <taxon>Fungi</taxon>
        <taxon>Dikarya</taxon>
        <taxon>Ascomycota</taxon>
        <taxon>Pezizomycotina</taxon>
        <taxon>Dothideomycetes</taxon>
        <taxon>Pleosporomycetidae</taxon>
        <taxon>Aulographales</taxon>
        <taxon>Aulographaceae</taxon>
    </lineage>
</organism>
<keyword evidence="3" id="KW-1185">Reference proteome</keyword>
<evidence type="ECO:0000256" key="1">
    <source>
        <dbReference type="SAM" id="MobiDB-lite"/>
    </source>
</evidence>
<feature type="region of interest" description="Disordered" evidence="1">
    <location>
        <begin position="1"/>
        <end position="96"/>
    </location>
</feature>
<protein>
    <submittedName>
        <fullName evidence="2">Uncharacterized protein</fullName>
    </submittedName>
</protein>
<evidence type="ECO:0000313" key="2">
    <source>
        <dbReference type="EMBL" id="KAF1988779.1"/>
    </source>
</evidence>
<dbReference type="AlphaFoldDB" id="A0A6G1H701"/>
<reference evidence="2" key="1">
    <citation type="journal article" date="2020" name="Stud. Mycol.">
        <title>101 Dothideomycetes genomes: a test case for predicting lifestyles and emergence of pathogens.</title>
        <authorList>
            <person name="Haridas S."/>
            <person name="Albert R."/>
            <person name="Binder M."/>
            <person name="Bloem J."/>
            <person name="Labutti K."/>
            <person name="Salamov A."/>
            <person name="Andreopoulos B."/>
            <person name="Baker S."/>
            <person name="Barry K."/>
            <person name="Bills G."/>
            <person name="Bluhm B."/>
            <person name="Cannon C."/>
            <person name="Castanera R."/>
            <person name="Culley D."/>
            <person name="Daum C."/>
            <person name="Ezra D."/>
            <person name="Gonzalez J."/>
            <person name="Henrissat B."/>
            <person name="Kuo A."/>
            <person name="Liang C."/>
            <person name="Lipzen A."/>
            <person name="Lutzoni F."/>
            <person name="Magnuson J."/>
            <person name="Mondo S."/>
            <person name="Nolan M."/>
            <person name="Ohm R."/>
            <person name="Pangilinan J."/>
            <person name="Park H.-J."/>
            <person name="Ramirez L."/>
            <person name="Alfaro M."/>
            <person name="Sun H."/>
            <person name="Tritt A."/>
            <person name="Yoshinaga Y."/>
            <person name="Zwiers L.-H."/>
            <person name="Turgeon B."/>
            <person name="Goodwin S."/>
            <person name="Spatafora J."/>
            <person name="Crous P."/>
            <person name="Grigoriev I."/>
        </authorList>
    </citation>
    <scope>NUCLEOTIDE SEQUENCE</scope>
    <source>
        <strain evidence="2">CBS 113979</strain>
    </source>
</reference>
<proteinExistence type="predicted"/>
<dbReference type="EMBL" id="ML977147">
    <property type="protein sequence ID" value="KAF1988779.1"/>
    <property type="molecule type" value="Genomic_DNA"/>
</dbReference>
<evidence type="ECO:0000313" key="3">
    <source>
        <dbReference type="Proteomes" id="UP000800041"/>
    </source>
</evidence>
<gene>
    <name evidence="2" type="ORF">K402DRAFT_391478</name>
</gene>
<accession>A0A6G1H701</accession>
<feature type="compositionally biased region" description="Polar residues" evidence="1">
    <location>
        <begin position="1"/>
        <end position="10"/>
    </location>
</feature>
<sequence length="160" mass="17527">MSNHYIQSDPHTYLPIQTKPKPNSYKLPKQPRPGPSLPSSNPHIKPQKPTPSPRSDHLLIRQLLAKPAHRHRHLKQPRDRRRYRGPGLQRGRGGEGVDLMQGAAARESGGERGRCEGLAVGCRSRCLGWGGDWERGPGAEEGRGGEVGGILYSVIVGLNA</sequence>
<dbReference type="Proteomes" id="UP000800041">
    <property type="component" value="Unassembled WGS sequence"/>
</dbReference>
<feature type="compositionally biased region" description="Basic residues" evidence="1">
    <location>
        <begin position="67"/>
        <end position="84"/>
    </location>
</feature>
<name>A0A6G1H701_9PEZI</name>